<feature type="chain" id="PRO_5030737194" description="beta-N-acetylhexosaminidase" evidence="7">
    <location>
        <begin position="25"/>
        <end position="761"/>
    </location>
</feature>
<dbReference type="PRINTS" id="PR00738">
    <property type="entry name" value="GLHYDRLASE20"/>
</dbReference>
<dbReference type="InterPro" id="IPR025705">
    <property type="entry name" value="Beta_hexosaminidase_sua/sub"/>
</dbReference>
<dbReference type="SUPFAM" id="SSF51445">
    <property type="entry name" value="(Trans)glycosidases"/>
    <property type="match status" value="1"/>
</dbReference>
<dbReference type="Gene3D" id="2.60.120.1560">
    <property type="match status" value="1"/>
</dbReference>
<dbReference type="Pfam" id="PF00728">
    <property type="entry name" value="Glyco_hydro_20"/>
    <property type="match status" value="1"/>
</dbReference>
<dbReference type="GO" id="GO:0016020">
    <property type="term" value="C:membrane"/>
    <property type="evidence" value="ECO:0007669"/>
    <property type="project" value="TreeGrafter"/>
</dbReference>
<dbReference type="EMBL" id="JACHCE010000008">
    <property type="protein sequence ID" value="MBB5638451.1"/>
    <property type="molecule type" value="Genomic_DNA"/>
</dbReference>
<dbReference type="GO" id="GO:0005975">
    <property type="term" value="P:carbohydrate metabolic process"/>
    <property type="evidence" value="ECO:0007669"/>
    <property type="project" value="InterPro"/>
</dbReference>
<keyword evidence="7" id="KW-0732">Signal</keyword>
<evidence type="ECO:0000256" key="3">
    <source>
        <dbReference type="ARBA" id="ARBA00012663"/>
    </source>
</evidence>
<organism evidence="9 10">
    <name type="scientific">Pedobacter cryoconitis</name>
    <dbReference type="NCBI Taxonomy" id="188932"/>
    <lineage>
        <taxon>Bacteria</taxon>
        <taxon>Pseudomonadati</taxon>
        <taxon>Bacteroidota</taxon>
        <taxon>Sphingobacteriia</taxon>
        <taxon>Sphingobacteriales</taxon>
        <taxon>Sphingobacteriaceae</taxon>
        <taxon>Pedobacter</taxon>
    </lineage>
</organism>
<dbReference type="EC" id="3.2.1.52" evidence="3"/>
<feature type="domain" description="PA14" evidence="8">
    <location>
        <begin position="622"/>
        <end position="758"/>
    </location>
</feature>
<evidence type="ECO:0000256" key="2">
    <source>
        <dbReference type="ARBA" id="ARBA00006285"/>
    </source>
</evidence>
<dbReference type="Pfam" id="PF02838">
    <property type="entry name" value="Glyco_hydro_20b"/>
    <property type="match status" value="1"/>
</dbReference>
<dbReference type="InterPro" id="IPR015883">
    <property type="entry name" value="Glyco_hydro_20_cat"/>
</dbReference>
<evidence type="ECO:0000256" key="7">
    <source>
        <dbReference type="SAM" id="SignalP"/>
    </source>
</evidence>
<evidence type="ECO:0000256" key="1">
    <source>
        <dbReference type="ARBA" id="ARBA00001231"/>
    </source>
</evidence>
<gene>
    <name evidence="9" type="ORF">HDE68_004380</name>
</gene>
<evidence type="ECO:0000256" key="4">
    <source>
        <dbReference type="ARBA" id="ARBA00022801"/>
    </source>
</evidence>
<dbReference type="PROSITE" id="PS51820">
    <property type="entry name" value="PA14"/>
    <property type="match status" value="1"/>
</dbReference>
<keyword evidence="4 9" id="KW-0378">Hydrolase</keyword>
<keyword evidence="5 9" id="KW-0326">Glycosidase</keyword>
<feature type="active site" description="Proton donor" evidence="6">
    <location>
        <position position="345"/>
    </location>
</feature>
<dbReference type="CDD" id="cd06563">
    <property type="entry name" value="GH20_chitobiase-like"/>
    <property type="match status" value="1"/>
</dbReference>
<dbReference type="PANTHER" id="PTHR22600">
    <property type="entry name" value="BETA-HEXOSAMINIDASE"/>
    <property type="match status" value="1"/>
</dbReference>
<evidence type="ECO:0000313" key="9">
    <source>
        <dbReference type="EMBL" id="MBB5638451.1"/>
    </source>
</evidence>
<dbReference type="Gene3D" id="3.20.20.80">
    <property type="entry name" value="Glycosidases"/>
    <property type="match status" value="1"/>
</dbReference>
<dbReference type="InterPro" id="IPR059177">
    <property type="entry name" value="GH29D-like_dom"/>
</dbReference>
<comment type="similarity">
    <text evidence="2">Belongs to the glycosyl hydrolase 20 family.</text>
</comment>
<dbReference type="InterPro" id="IPR015882">
    <property type="entry name" value="HEX_bac_N"/>
</dbReference>
<dbReference type="InterPro" id="IPR037524">
    <property type="entry name" value="PA14/GLEYA"/>
</dbReference>
<dbReference type="RefSeq" id="WP_183884267.1">
    <property type="nucleotide sequence ID" value="NZ_JACHCE010000008.1"/>
</dbReference>
<dbReference type="SUPFAM" id="SSF56988">
    <property type="entry name" value="Anthrax protective antigen"/>
    <property type="match status" value="1"/>
</dbReference>
<reference evidence="9 10" key="1">
    <citation type="submission" date="2020-08" db="EMBL/GenBank/DDBJ databases">
        <title>Genomic Encyclopedia of Type Strains, Phase IV (KMG-V): Genome sequencing to study the core and pangenomes of soil and plant-associated prokaryotes.</title>
        <authorList>
            <person name="Whitman W."/>
        </authorList>
    </citation>
    <scope>NUCLEOTIDE SEQUENCE [LARGE SCALE GENOMIC DNA]</scope>
    <source>
        <strain evidence="9 10">S3M1</strain>
    </source>
</reference>
<dbReference type="AlphaFoldDB" id="A0A7W9E0V6"/>
<evidence type="ECO:0000259" key="8">
    <source>
        <dbReference type="PROSITE" id="PS51820"/>
    </source>
</evidence>
<sequence length="761" mass="85638">MKFNLFSLAAFPILLLLNLTGSQSQTVNNSYAVIPQPTTLKPAAGKFLLYKNTVIISPANSVFNAATAELKSMTGHCSATAKTTGKIILKTGNSALPKGGYILSVKNGSVIITSNTAEGAFYAVSTLKQLIGAPLYAGHPLNTLHVPCVEITDAPRFEWRGMHLDVSRHFFDIAYLEKMIDRMALYKFNKFHLHLTDDQGWRIEIKKYPELTAQGAWRMLNHQDSTCLALAKDNPDYALPEKHFRMIDGIKKYGGFYTQEEIKGLISYAQARSIEIIPEIDMPGHMMAATALLPWLTSNGKGGQGKGFSEPLCPCKETTYTFAENVFTEIAALFPSQYIHLGADEVEKSSWKNVPECEALMKKEGLKNINELQSYFVHRMERFLISKNKKMIGWDEILDGGISKTATMMYWRTWVKDAPKHAAEKGNEIIMAPGEYCYFDAQQDVNSLQKVYQFDPLGFQLSKAGQKLIKGVQSCTWTETIPSEQRLEYMIFPRMMAMSEIAWSSTPADWKNFENRVVMQLPMLDAMHINYRFMDLKGFSLNSVFTDTASLRISNPIPAFKIHYTTNGSLPLLSSPVFNERIQVSRPVQFKLAAFNTTGKRGEVYTVNYKKQTSAEPTKVKDLQKGLNFSYYPHGYKAVKEINEKDLEVQKVTSAIEIPIEKTADQFATRHKGYFYAEQTGVYTFFLRSDDGSVLKMDGNVLVDNDGMHFATEKSAQIALKKGYHTFELLFLEGGGGYTLKLEVQDPSGKRGDVNAKDFYR</sequence>
<accession>A0A7W9E0V6</accession>
<dbReference type="InterPro" id="IPR011658">
    <property type="entry name" value="PA14_dom"/>
</dbReference>
<dbReference type="GO" id="GO:0030203">
    <property type="term" value="P:glycosaminoglycan metabolic process"/>
    <property type="evidence" value="ECO:0007669"/>
    <property type="project" value="TreeGrafter"/>
</dbReference>
<protein>
    <recommendedName>
        <fullName evidence="3">beta-N-acetylhexosaminidase</fullName>
        <ecNumber evidence="3">3.2.1.52</ecNumber>
    </recommendedName>
</protein>
<dbReference type="SMART" id="SM00758">
    <property type="entry name" value="PA14"/>
    <property type="match status" value="1"/>
</dbReference>
<evidence type="ECO:0000256" key="5">
    <source>
        <dbReference type="ARBA" id="ARBA00023295"/>
    </source>
</evidence>
<dbReference type="GO" id="GO:0004563">
    <property type="term" value="F:beta-N-acetylhexosaminidase activity"/>
    <property type="evidence" value="ECO:0007669"/>
    <property type="project" value="UniProtKB-EC"/>
</dbReference>
<comment type="caution">
    <text evidence="9">The sequence shown here is derived from an EMBL/GenBank/DDBJ whole genome shotgun (WGS) entry which is preliminary data.</text>
</comment>
<comment type="catalytic activity">
    <reaction evidence="1">
        <text>Hydrolysis of terminal non-reducing N-acetyl-D-hexosamine residues in N-acetyl-beta-D-hexosaminides.</text>
        <dbReference type="EC" id="3.2.1.52"/>
    </reaction>
</comment>
<feature type="signal peptide" evidence="7">
    <location>
        <begin position="1"/>
        <end position="24"/>
    </location>
</feature>
<dbReference type="InterPro" id="IPR017853">
    <property type="entry name" value="GH"/>
</dbReference>
<evidence type="ECO:0000256" key="6">
    <source>
        <dbReference type="PIRSR" id="PIRSR625705-1"/>
    </source>
</evidence>
<dbReference type="Pfam" id="PF13290">
    <property type="entry name" value="CHB_HEX_C_1"/>
    <property type="match status" value="1"/>
</dbReference>
<name>A0A7W9E0V6_9SPHI</name>
<dbReference type="Gene3D" id="3.30.379.10">
    <property type="entry name" value="Chitobiase/beta-hexosaminidase domain 2-like"/>
    <property type="match status" value="1"/>
</dbReference>
<proteinExistence type="inferred from homology"/>
<dbReference type="PANTHER" id="PTHR22600:SF57">
    <property type="entry name" value="BETA-N-ACETYLHEXOSAMINIDASE"/>
    <property type="match status" value="1"/>
</dbReference>
<dbReference type="Pfam" id="PF07691">
    <property type="entry name" value="PA14"/>
    <property type="match status" value="1"/>
</dbReference>
<dbReference type="InterPro" id="IPR029018">
    <property type="entry name" value="Hex-like_dom2"/>
</dbReference>
<dbReference type="Proteomes" id="UP000537204">
    <property type="component" value="Unassembled WGS sequence"/>
</dbReference>
<dbReference type="SUPFAM" id="SSF55545">
    <property type="entry name" value="beta-N-acetylhexosaminidase-like domain"/>
    <property type="match status" value="1"/>
</dbReference>
<evidence type="ECO:0000313" key="10">
    <source>
        <dbReference type="Proteomes" id="UP000537204"/>
    </source>
</evidence>